<comment type="caution">
    <text evidence="2">The sequence shown here is derived from an EMBL/GenBank/DDBJ whole genome shotgun (WGS) entry which is preliminary data.</text>
</comment>
<name>A0AAJ0IE33_9PEZI</name>
<dbReference type="RefSeq" id="XP_062696338.1">
    <property type="nucleotide sequence ID" value="XM_062834595.1"/>
</dbReference>
<feature type="region of interest" description="Disordered" evidence="1">
    <location>
        <begin position="1"/>
        <end position="145"/>
    </location>
</feature>
<reference evidence="2 3" key="1">
    <citation type="journal article" date="2023" name="Mol. Phylogenet. Evol.">
        <title>Genome-scale phylogeny and comparative genomics of the fungal order Sordariales.</title>
        <authorList>
            <person name="Hensen N."/>
            <person name="Bonometti L."/>
            <person name="Westerberg I."/>
            <person name="Brannstrom I.O."/>
            <person name="Guillou S."/>
            <person name="Cros-Aarteil S."/>
            <person name="Calhoun S."/>
            <person name="Haridas S."/>
            <person name="Kuo A."/>
            <person name="Mondo S."/>
            <person name="Pangilinan J."/>
            <person name="Riley R."/>
            <person name="LaButti K."/>
            <person name="Andreopoulos B."/>
            <person name="Lipzen A."/>
            <person name="Chen C."/>
            <person name="Yan M."/>
            <person name="Daum C."/>
            <person name="Ng V."/>
            <person name="Clum A."/>
            <person name="Steindorff A."/>
            <person name="Ohm R.A."/>
            <person name="Martin F."/>
            <person name="Silar P."/>
            <person name="Natvig D.O."/>
            <person name="Lalanne C."/>
            <person name="Gautier V."/>
            <person name="Ament-Velasquez S.L."/>
            <person name="Kruys A."/>
            <person name="Hutchinson M.I."/>
            <person name="Powell A.J."/>
            <person name="Barry K."/>
            <person name="Miller A.N."/>
            <person name="Grigoriev I.V."/>
            <person name="Debuchy R."/>
            <person name="Gladieux P."/>
            <person name="Hiltunen Thoren M."/>
            <person name="Johannesson H."/>
        </authorList>
    </citation>
    <scope>NUCLEOTIDE SEQUENCE [LARGE SCALE GENOMIC DNA]</scope>
    <source>
        <strain evidence="2 3">FGSC 10403</strain>
    </source>
</reference>
<feature type="compositionally biased region" description="Polar residues" evidence="1">
    <location>
        <begin position="1"/>
        <end position="13"/>
    </location>
</feature>
<evidence type="ECO:0000313" key="2">
    <source>
        <dbReference type="EMBL" id="KAK3498074.1"/>
    </source>
</evidence>
<evidence type="ECO:0000313" key="3">
    <source>
        <dbReference type="Proteomes" id="UP001285908"/>
    </source>
</evidence>
<protein>
    <submittedName>
        <fullName evidence="2">Uncharacterized protein</fullName>
    </submittedName>
</protein>
<dbReference type="Proteomes" id="UP001285908">
    <property type="component" value="Unassembled WGS sequence"/>
</dbReference>
<dbReference type="AlphaFoldDB" id="A0AAJ0IE33"/>
<dbReference type="EMBL" id="JAULSX010000002">
    <property type="protein sequence ID" value="KAK3498074.1"/>
    <property type="molecule type" value="Genomic_DNA"/>
</dbReference>
<accession>A0AAJ0IE33</accession>
<feature type="compositionally biased region" description="Basic and acidic residues" evidence="1">
    <location>
        <begin position="37"/>
        <end position="54"/>
    </location>
</feature>
<sequence length="145" mass="15775">MPEITRTFNNPLASHQARHHHDLRGTGEQDPSGGQTRAEHEADKPKHPFDEALRPSHVLGAEKNMGAPEKLDAKAQKEGGALSGAGLKDTLDMMATEEYNPYREGKKNPRLQEGLPRGVGGLEGKKTELEGAGDLFPPTYDDETP</sequence>
<proteinExistence type="predicted"/>
<gene>
    <name evidence="2" type="ORF">B0T23DRAFT_310626</name>
</gene>
<keyword evidence="3" id="KW-1185">Reference proteome</keyword>
<organism evidence="2 3">
    <name type="scientific">Neurospora hispaniola</name>
    <dbReference type="NCBI Taxonomy" id="588809"/>
    <lineage>
        <taxon>Eukaryota</taxon>
        <taxon>Fungi</taxon>
        <taxon>Dikarya</taxon>
        <taxon>Ascomycota</taxon>
        <taxon>Pezizomycotina</taxon>
        <taxon>Sordariomycetes</taxon>
        <taxon>Sordariomycetidae</taxon>
        <taxon>Sordariales</taxon>
        <taxon>Sordariaceae</taxon>
        <taxon>Neurospora</taxon>
    </lineage>
</organism>
<dbReference type="GeneID" id="87872217"/>
<evidence type="ECO:0000256" key="1">
    <source>
        <dbReference type="SAM" id="MobiDB-lite"/>
    </source>
</evidence>